<reference evidence="1" key="1">
    <citation type="journal article" date="2020" name="mSystems">
        <title>Genome- and Community-Level Interaction Insights into Carbon Utilization and Element Cycling Functions of Hydrothermarchaeota in Hydrothermal Sediment.</title>
        <authorList>
            <person name="Zhou Z."/>
            <person name="Liu Y."/>
            <person name="Xu W."/>
            <person name="Pan J."/>
            <person name="Luo Z.H."/>
            <person name="Li M."/>
        </authorList>
    </citation>
    <scope>NUCLEOTIDE SEQUENCE [LARGE SCALE GENOMIC DNA]</scope>
    <source>
        <strain evidence="1">HyVt-456</strain>
    </source>
</reference>
<dbReference type="Gene3D" id="3.30.420.40">
    <property type="match status" value="1"/>
</dbReference>
<gene>
    <name evidence="1" type="ORF">ENJ10_10840</name>
</gene>
<protein>
    <submittedName>
        <fullName evidence="1">Uncharacterized protein</fullName>
    </submittedName>
</protein>
<accession>A0A7V1PUW1</accession>
<dbReference type="Gene3D" id="3.30.1490.300">
    <property type="match status" value="1"/>
</dbReference>
<dbReference type="Proteomes" id="UP000886005">
    <property type="component" value="Unassembled WGS sequence"/>
</dbReference>
<proteinExistence type="predicted"/>
<evidence type="ECO:0000313" key="1">
    <source>
        <dbReference type="EMBL" id="HED11173.1"/>
    </source>
</evidence>
<sequence length="232" mass="26118">MAEFNVSSAYLNVSIPFNQAYTSWVFMPAAADKNVKKKQVQWTLKQQLPGELSRYKISLLKEQPHTDTSVKILVVALEKVLIRQFMAAVEDLNVELNSLLIDSLALESFLQTEENSGNVLQLVKVAFPVIENHFFENGQYMLTYLDNLALDDRPLKESVAEIVNGKNKEYQQGREKESRQQIKTIFYGDSTLTGWLPEVAKKINTPIEQPAVSGKDTNTVHSLAIEALGCII</sequence>
<organism evidence="1">
    <name type="scientific">Caldithrix abyssi</name>
    <dbReference type="NCBI Taxonomy" id="187145"/>
    <lineage>
        <taxon>Bacteria</taxon>
        <taxon>Pseudomonadati</taxon>
        <taxon>Calditrichota</taxon>
        <taxon>Calditrichia</taxon>
        <taxon>Calditrichales</taxon>
        <taxon>Calditrichaceae</taxon>
        <taxon>Caldithrix</taxon>
    </lineage>
</organism>
<dbReference type="AlphaFoldDB" id="A0A7V1PUW1"/>
<name>A0A7V1PUW1_CALAY</name>
<dbReference type="EMBL" id="DRLD01000301">
    <property type="protein sequence ID" value="HED11173.1"/>
    <property type="molecule type" value="Genomic_DNA"/>
</dbReference>
<comment type="caution">
    <text evidence="1">The sequence shown here is derived from an EMBL/GenBank/DDBJ whole genome shotgun (WGS) entry which is preliminary data.</text>
</comment>